<dbReference type="InterPro" id="IPR036165">
    <property type="entry name" value="YefM-like_sf"/>
</dbReference>
<organism evidence="4">
    <name type="scientific">uncultured Sphingomonas sp</name>
    <dbReference type="NCBI Taxonomy" id="158754"/>
    <lineage>
        <taxon>Bacteria</taxon>
        <taxon>Pseudomonadati</taxon>
        <taxon>Pseudomonadota</taxon>
        <taxon>Alphaproteobacteria</taxon>
        <taxon>Sphingomonadales</taxon>
        <taxon>Sphingomonadaceae</taxon>
        <taxon>Sphingomonas</taxon>
        <taxon>environmental samples</taxon>
    </lineage>
</organism>
<dbReference type="EMBL" id="CADCWA010000179">
    <property type="protein sequence ID" value="CAA9530337.1"/>
    <property type="molecule type" value="Genomic_DNA"/>
</dbReference>
<dbReference type="RefSeq" id="WP_294170812.1">
    <property type="nucleotide sequence ID" value="NZ_CADCWA010000179.1"/>
</dbReference>
<feature type="region of interest" description="Disordered" evidence="3">
    <location>
        <begin position="67"/>
        <end position="88"/>
    </location>
</feature>
<sequence length="88" mass="9803">MTKVVGIAEFKAKCERLISQMEKDGEPIAVTRRGKIVGVLNPPAAPKHKPKELFGMLKNDAYRSDWDLSEPATDAPDWELDEPNLKLG</sequence>
<evidence type="ECO:0000256" key="1">
    <source>
        <dbReference type="ARBA" id="ARBA00009981"/>
    </source>
</evidence>
<dbReference type="InterPro" id="IPR006442">
    <property type="entry name" value="Antitoxin_Phd/YefM"/>
</dbReference>
<dbReference type="Pfam" id="PF02604">
    <property type="entry name" value="PhdYeFM_antitox"/>
    <property type="match status" value="1"/>
</dbReference>
<comment type="function">
    <text evidence="2">Antitoxin component of a type II toxin-antitoxin (TA) system.</text>
</comment>
<evidence type="ECO:0000256" key="2">
    <source>
        <dbReference type="RuleBase" id="RU362080"/>
    </source>
</evidence>
<dbReference type="AlphaFoldDB" id="A0A6J4TSG1"/>
<reference evidence="4" key="1">
    <citation type="submission" date="2020-02" db="EMBL/GenBank/DDBJ databases">
        <authorList>
            <person name="Meier V. D."/>
        </authorList>
    </citation>
    <scope>NUCLEOTIDE SEQUENCE</scope>
    <source>
        <strain evidence="4">AVDCRST_MAG31</strain>
    </source>
</reference>
<accession>A0A6J4TSG1</accession>
<dbReference type="SUPFAM" id="SSF143120">
    <property type="entry name" value="YefM-like"/>
    <property type="match status" value="1"/>
</dbReference>
<proteinExistence type="inferred from homology"/>
<evidence type="ECO:0000313" key="4">
    <source>
        <dbReference type="EMBL" id="CAA9530337.1"/>
    </source>
</evidence>
<gene>
    <name evidence="4" type="ORF">AVDCRST_MAG31-2320</name>
</gene>
<name>A0A6J4TSG1_9SPHN</name>
<protein>
    <recommendedName>
        <fullName evidence="2">Antitoxin</fullName>
    </recommendedName>
</protein>
<evidence type="ECO:0000256" key="3">
    <source>
        <dbReference type="SAM" id="MobiDB-lite"/>
    </source>
</evidence>
<comment type="similarity">
    <text evidence="1 2">Belongs to the phD/YefM antitoxin family.</text>
</comment>
<dbReference type="Gene3D" id="3.40.1620.10">
    <property type="entry name" value="YefM-like domain"/>
    <property type="match status" value="1"/>
</dbReference>